<sequence length="266" mass="30662">MLMRMKPAMLLVACGLLAAAASRADQEFSQEDASSAVHAYIDAKVRQDGSFRYKDQQADALLELDLDGIRLVRRIHGYGFFVSADFHAKGEPAKPYDLDFWLKEDKPEIVDVRIHKAPKREGEAWKLVTRNPVPWWWIPATEHPGETEEKKSWQVESAVNEYVATKAKDGVLVLKDDKTGEQRTLDFVEIHRPLRRIEGGSYFACSDFREHGSTDKFYDIDFWLTEKDGQLAVTEARIHKEPKNEDGVWVQVPRYNFEKEKVKDLH</sequence>
<dbReference type="EMBL" id="DQ084247">
    <property type="protein sequence ID" value="AAY96660.1"/>
    <property type="molecule type" value="Genomic_DNA"/>
</dbReference>
<keyword evidence="1" id="KW-0732">Signal</keyword>
<name>Q4JIV1_9BACT</name>
<organism evidence="2">
    <name type="scientific">uncultured bacterium BAC10-4</name>
    <dbReference type="NCBI Taxonomy" id="333425"/>
    <lineage>
        <taxon>Bacteria</taxon>
        <taxon>environmental samples</taxon>
    </lineage>
</organism>
<evidence type="ECO:0000313" key="2">
    <source>
        <dbReference type="EMBL" id="AAY96660.1"/>
    </source>
</evidence>
<feature type="signal peptide" evidence="1">
    <location>
        <begin position="1"/>
        <end position="24"/>
    </location>
</feature>
<reference evidence="2" key="2">
    <citation type="journal article" date="2005" name="J. Bacteriol.">
        <title>MtdC, a novel class of methylene tetrahydromethanopterin dehydrogenases.</title>
        <authorList>
            <person name="Vorholt J.A."/>
            <person name="Kalyuzhnaya M.G."/>
            <person name="Hagemeier C.H."/>
            <person name="Lidstrom M.E."/>
            <person name="Chistoserdova L."/>
        </authorList>
    </citation>
    <scope>NUCLEOTIDE SEQUENCE</scope>
</reference>
<evidence type="ECO:0000256" key="1">
    <source>
        <dbReference type="SAM" id="SignalP"/>
    </source>
</evidence>
<reference evidence="2" key="1">
    <citation type="journal article" date="2005" name="Appl. Environ. Microbiol.">
        <title>Highly divergent genes for methanopterin-linked C1 transfer reactions in Lake Washington, assessed via metagenomic analysis and mRNA detection.</title>
        <authorList>
            <person name="Kalyuzhnaya M.G."/>
            <person name="Bowerman S."/>
            <person name="Nercessian O."/>
            <person name="Lidstrom M.E."/>
            <person name="Chistoserdova L."/>
        </authorList>
    </citation>
    <scope>NUCLEOTIDE SEQUENCE</scope>
</reference>
<evidence type="ECO:0008006" key="3">
    <source>
        <dbReference type="Google" id="ProtNLM"/>
    </source>
</evidence>
<protein>
    <recommendedName>
        <fullName evidence="3">DUF2092 domain-containing protein</fullName>
    </recommendedName>
</protein>
<feature type="chain" id="PRO_5004239100" description="DUF2092 domain-containing protein" evidence="1">
    <location>
        <begin position="25"/>
        <end position="266"/>
    </location>
</feature>
<accession>Q4JIV1</accession>
<proteinExistence type="predicted"/>
<dbReference type="AlphaFoldDB" id="Q4JIV1"/>